<organism evidence="3">
    <name type="scientific">Rodentolepis nana</name>
    <name type="common">Dwarf tapeworm</name>
    <name type="synonym">Hymenolepis nana</name>
    <dbReference type="NCBI Taxonomy" id="102285"/>
    <lineage>
        <taxon>Eukaryota</taxon>
        <taxon>Metazoa</taxon>
        <taxon>Spiralia</taxon>
        <taxon>Lophotrochozoa</taxon>
        <taxon>Platyhelminthes</taxon>
        <taxon>Cestoda</taxon>
        <taxon>Eucestoda</taxon>
        <taxon>Cyclophyllidea</taxon>
        <taxon>Hymenolepididae</taxon>
        <taxon>Rodentolepis</taxon>
    </lineage>
</organism>
<reference evidence="1 2" key="2">
    <citation type="submission" date="2018-11" db="EMBL/GenBank/DDBJ databases">
        <authorList>
            <consortium name="Pathogen Informatics"/>
        </authorList>
    </citation>
    <scope>NUCLEOTIDE SEQUENCE [LARGE SCALE GENOMIC DNA]</scope>
</reference>
<evidence type="ECO:0000313" key="3">
    <source>
        <dbReference type="WBParaSite" id="HNAJ_0000943001-mRNA-1"/>
    </source>
</evidence>
<dbReference type="EMBL" id="UZAE01012606">
    <property type="protein sequence ID" value="VDO05916.1"/>
    <property type="molecule type" value="Genomic_DNA"/>
</dbReference>
<name>A0A0R3TPM1_RODNA</name>
<sequence>MDKSTALTKFFEAERRKRDADSAQGQGLPQAAFLLHKSESTLKVKPQNKLSERMLYTQRYLLASKYTLGLLFTA</sequence>
<gene>
    <name evidence="1" type="ORF">HNAJ_LOCUS9425</name>
</gene>
<dbReference type="AlphaFoldDB" id="A0A0R3TPM1"/>
<evidence type="ECO:0000313" key="2">
    <source>
        <dbReference type="Proteomes" id="UP000278807"/>
    </source>
</evidence>
<accession>A0A0R3TPM1</accession>
<dbReference type="WBParaSite" id="HNAJ_0000943001-mRNA-1">
    <property type="protein sequence ID" value="HNAJ_0000943001-mRNA-1"/>
    <property type="gene ID" value="HNAJ_0000943001"/>
</dbReference>
<keyword evidence="2" id="KW-1185">Reference proteome</keyword>
<dbReference type="Proteomes" id="UP000278807">
    <property type="component" value="Unassembled WGS sequence"/>
</dbReference>
<evidence type="ECO:0000313" key="1">
    <source>
        <dbReference type="EMBL" id="VDO05916.1"/>
    </source>
</evidence>
<reference evidence="3" key="1">
    <citation type="submission" date="2017-02" db="UniProtKB">
        <authorList>
            <consortium name="WormBaseParasite"/>
        </authorList>
    </citation>
    <scope>IDENTIFICATION</scope>
</reference>
<proteinExistence type="predicted"/>
<protein>
    <submittedName>
        <fullName evidence="3">XRE family transcriptional regulator</fullName>
    </submittedName>
</protein>